<dbReference type="InterPro" id="IPR011042">
    <property type="entry name" value="6-blade_b-propeller_TolB-like"/>
</dbReference>
<dbReference type="InterPro" id="IPR001258">
    <property type="entry name" value="NHL_repeat"/>
</dbReference>
<dbReference type="CDD" id="cd14958">
    <property type="entry name" value="NHL_PAL_like"/>
    <property type="match status" value="1"/>
</dbReference>
<organism evidence="4">
    <name type="scientific">marine metagenome</name>
    <dbReference type="NCBI Taxonomy" id="408172"/>
    <lineage>
        <taxon>unclassified sequences</taxon>
        <taxon>metagenomes</taxon>
        <taxon>ecological metagenomes</taxon>
    </lineage>
</organism>
<dbReference type="PROSITE" id="PS51125">
    <property type="entry name" value="NHL"/>
    <property type="match status" value="2"/>
</dbReference>
<reference evidence="4" key="1">
    <citation type="submission" date="2018-05" db="EMBL/GenBank/DDBJ databases">
        <authorList>
            <person name="Lanie J.A."/>
            <person name="Ng W.-L."/>
            <person name="Kazmierczak K.M."/>
            <person name="Andrzejewski T.M."/>
            <person name="Davidsen T.M."/>
            <person name="Wayne K.J."/>
            <person name="Tettelin H."/>
            <person name="Glass J.I."/>
            <person name="Rusch D."/>
            <person name="Podicherti R."/>
            <person name="Tsui H.-C.T."/>
            <person name="Winkler M.E."/>
        </authorList>
    </citation>
    <scope>NUCLEOTIDE SEQUENCE</scope>
</reference>
<evidence type="ECO:0008006" key="5">
    <source>
        <dbReference type="Google" id="ProtNLM"/>
    </source>
</evidence>
<keyword evidence="2" id="KW-0677">Repeat</keyword>
<proteinExistence type="predicted"/>
<dbReference type="AlphaFoldDB" id="A0A382E589"/>
<sequence>MATVGAGNHIYELIENWAKLPDGWVLGQTAIVTDSEDRVYLFNRGEHPLIVLDKDGNYLNSWGEGVLTDAHGMFIDADQNLYMPVKNNHIVLKYTREGELLMTLGVRDQPSDTGWSGNYNDPAVRAAGPFNRPSDVALDPNNDLYISDGYGNSRVHKFSASGEFLFSWGEPGKTAPGEFHVPHGVWVHTDGRVFVADRENNRIQVFTPDGKFIEQWTDFARPCDIYVDSENIMYVVELNALVSVVTVEGKLLARWGPPTESEEGTGAHAVWLDSRGDMYVNRNLEGQRLLKYRRIG</sequence>
<dbReference type="EMBL" id="UINC01042474">
    <property type="protein sequence ID" value="SVB45161.1"/>
    <property type="molecule type" value="Genomic_DNA"/>
</dbReference>
<keyword evidence="3" id="KW-0325">Glycoprotein</keyword>
<dbReference type="Pfam" id="PF01436">
    <property type="entry name" value="NHL"/>
    <property type="match status" value="2"/>
</dbReference>
<evidence type="ECO:0000256" key="1">
    <source>
        <dbReference type="ARBA" id="ARBA00022729"/>
    </source>
</evidence>
<evidence type="ECO:0000313" key="4">
    <source>
        <dbReference type="EMBL" id="SVB45161.1"/>
    </source>
</evidence>
<dbReference type="PANTHER" id="PTHR10680:SF38">
    <property type="entry name" value="BLL1368 PROTEIN"/>
    <property type="match status" value="1"/>
</dbReference>
<evidence type="ECO:0000256" key="2">
    <source>
        <dbReference type="ARBA" id="ARBA00022737"/>
    </source>
</evidence>
<dbReference type="Gene3D" id="2.120.10.30">
    <property type="entry name" value="TolB, C-terminal domain"/>
    <property type="match status" value="1"/>
</dbReference>
<name>A0A382E589_9ZZZZ</name>
<dbReference type="PANTHER" id="PTHR10680">
    <property type="entry name" value="PEPTIDYL-GLYCINE ALPHA-AMIDATING MONOOXYGENASE"/>
    <property type="match status" value="1"/>
</dbReference>
<keyword evidence="1" id="KW-0732">Signal</keyword>
<accession>A0A382E589</accession>
<evidence type="ECO:0000256" key="3">
    <source>
        <dbReference type="ARBA" id="ARBA00023180"/>
    </source>
</evidence>
<dbReference type="SUPFAM" id="SSF101898">
    <property type="entry name" value="NHL repeat"/>
    <property type="match status" value="1"/>
</dbReference>
<protein>
    <recommendedName>
        <fullName evidence="5">6-bladed beta-propeller</fullName>
    </recommendedName>
</protein>
<gene>
    <name evidence="4" type="ORF">METZ01_LOCUS198015</name>
</gene>